<protein>
    <submittedName>
        <fullName evidence="1">Uncharacterized protein</fullName>
    </submittedName>
</protein>
<organism evidence="1 2">
    <name type="scientific">Eiseniibacteriota bacterium</name>
    <dbReference type="NCBI Taxonomy" id="2212470"/>
    <lineage>
        <taxon>Bacteria</taxon>
        <taxon>Candidatus Eiseniibacteriota</taxon>
    </lineage>
</organism>
<evidence type="ECO:0000313" key="1">
    <source>
        <dbReference type="EMBL" id="TMQ47603.1"/>
    </source>
</evidence>
<reference evidence="1 2" key="1">
    <citation type="journal article" date="2019" name="Nat. Microbiol.">
        <title>Mediterranean grassland soil C-N compound turnover is dependent on rainfall and depth, and is mediated by genomically divergent microorganisms.</title>
        <authorList>
            <person name="Diamond S."/>
            <person name="Andeer P.F."/>
            <person name="Li Z."/>
            <person name="Crits-Christoph A."/>
            <person name="Burstein D."/>
            <person name="Anantharaman K."/>
            <person name="Lane K.R."/>
            <person name="Thomas B.C."/>
            <person name="Pan C."/>
            <person name="Northen T.R."/>
            <person name="Banfield J.F."/>
        </authorList>
    </citation>
    <scope>NUCLEOTIDE SEQUENCE [LARGE SCALE GENOMIC DNA]</scope>
    <source>
        <strain evidence="1">WS_2</strain>
    </source>
</reference>
<dbReference type="AlphaFoldDB" id="A0A538S895"/>
<feature type="non-terminal residue" evidence="1">
    <location>
        <position position="61"/>
    </location>
</feature>
<sequence length="61" mass="6556">MKHEFEARPLTHAAGFTIVVLGVAGGAARAGQPWTYSIAAATSVPYEYRLDEHDFGSYPSS</sequence>
<dbReference type="EMBL" id="VBOS01000522">
    <property type="protein sequence ID" value="TMQ47603.1"/>
    <property type="molecule type" value="Genomic_DNA"/>
</dbReference>
<evidence type="ECO:0000313" key="2">
    <source>
        <dbReference type="Proteomes" id="UP000317716"/>
    </source>
</evidence>
<comment type="caution">
    <text evidence="1">The sequence shown here is derived from an EMBL/GenBank/DDBJ whole genome shotgun (WGS) entry which is preliminary data.</text>
</comment>
<dbReference type="Proteomes" id="UP000317716">
    <property type="component" value="Unassembled WGS sequence"/>
</dbReference>
<gene>
    <name evidence="1" type="ORF">E6K72_13885</name>
</gene>
<accession>A0A538S895</accession>
<name>A0A538S895_UNCEI</name>
<proteinExistence type="predicted"/>